<dbReference type="InterPro" id="IPR029063">
    <property type="entry name" value="SAM-dependent_MTases_sf"/>
</dbReference>
<name>A0ABW5Q1M6_9BACI</name>
<dbReference type="CDD" id="cd02440">
    <property type="entry name" value="AdoMet_MTases"/>
    <property type="match status" value="1"/>
</dbReference>
<dbReference type="Pfam" id="PF13489">
    <property type="entry name" value="Methyltransf_23"/>
    <property type="match status" value="1"/>
</dbReference>
<comment type="caution">
    <text evidence="1">The sequence shown here is derived from an EMBL/GenBank/DDBJ whole genome shotgun (WGS) entry which is preliminary data.</text>
</comment>
<dbReference type="RefSeq" id="WP_379562233.1">
    <property type="nucleotide sequence ID" value="NZ_JBHUMX010000036.1"/>
</dbReference>
<accession>A0ABW5Q1M6</accession>
<dbReference type="Gene3D" id="3.40.50.150">
    <property type="entry name" value="Vaccinia Virus protein VP39"/>
    <property type="match status" value="1"/>
</dbReference>
<gene>
    <name evidence="1" type="ORF">ACFSUN_11680</name>
</gene>
<dbReference type="SUPFAM" id="SSF53335">
    <property type="entry name" value="S-adenosyl-L-methionine-dependent methyltransferases"/>
    <property type="match status" value="1"/>
</dbReference>
<dbReference type="EMBL" id="JBHUMX010000036">
    <property type="protein sequence ID" value="MFD2629440.1"/>
    <property type="molecule type" value="Genomic_DNA"/>
</dbReference>
<dbReference type="GO" id="GO:0032259">
    <property type="term" value="P:methylation"/>
    <property type="evidence" value="ECO:0007669"/>
    <property type="project" value="UniProtKB-KW"/>
</dbReference>
<organism evidence="1 2">
    <name type="scientific">Oceanobacillus kapialis</name>
    <dbReference type="NCBI Taxonomy" id="481353"/>
    <lineage>
        <taxon>Bacteria</taxon>
        <taxon>Bacillati</taxon>
        <taxon>Bacillota</taxon>
        <taxon>Bacilli</taxon>
        <taxon>Bacillales</taxon>
        <taxon>Bacillaceae</taxon>
        <taxon>Oceanobacillus</taxon>
    </lineage>
</organism>
<sequence length="243" mass="28441">MEYKGSAAYDNDTFYTSYMARRHRKESPNNVMEYPVLRQFIGDVKGMKILDLGCGEGLFGLDLLEAGCTRYEAVEGSRNMVNIARDQLAEREAAIHHSVLEEWNFPQQAFDLITSRLVFHYLQDLSPIFDNIYQALHPNGRLIFSVQHPVLTASRNRNSGNEKRSSWNVDNYFESGERVEQWMNKDVVKYHRTIEEYFHLLTRAGFHIKNISECPPERVNFSTEEEFARRERIPLFLLFSCEK</sequence>
<proteinExistence type="predicted"/>
<evidence type="ECO:0000313" key="1">
    <source>
        <dbReference type="EMBL" id="MFD2629440.1"/>
    </source>
</evidence>
<dbReference type="PANTHER" id="PTHR43861">
    <property type="entry name" value="TRANS-ACONITATE 2-METHYLTRANSFERASE-RELATED"/>
    <property type="match status" value="1"/>
</dbReference>
<dbReference type="Proteomes" id="UP001597451">
    <property type="component" value="Unassembled WGS sequence"/>
</dbReference>
<evidence type="ECO:0000313" key="2">
    <source>
        <dbReference type="Proteomes" id="UP001597451"/>
    </source>
</evidence>
<keyword evidence="1" id="KW-0808">Transferase</keyword>
<reference evidence="2" key="1">
    <citation type="journal article" date="2019" name="Int. J. Syst. Evol. Microbiol.">
        <title>The Global Catalogue of Microorganisms (GCM) 10K type strain sequencing project: providing services to taxonomists for standard genome sequencing and annotation.</title>
        <authorList>
            <consortium name="The Broad Institute Genomics Platform"/>
            <consortium name="The Broad Institute Genome Sequencing Center for Infectious Disease"/>
            <person name="Wu L."/>
            <person name="Ma J."/>
        </authorList>
    </citation>
    <scope>NUCLEOTIDE SEQUENCE [LARGE SCALE GENOMIC DNA]</scope>
    <source>
        <strain evidence="2">TISTR 1858</strain>
    </source>
</reference>
<keyword evidence="1" id="KW-0489">Methyltransferase</keyword>
<protein>
    <submittedName>
        <fullName evidence="1">Class I SAM-dependent DNA methyltransferase</fullName>
    </submittedName>
</protein>
<keyword evidence="2" id="KW-1185">Reference proteome</keyword>
<dbReference type="GO" id="GO:0008168">
    <property type="term" value="F:methyltransferase activity"/>
    <property type="evidence" value="ECO:0007669"/>
    <property type="project" value="UniProtKB-KW"/>
</dbReference>